<feature type="region of interest" description="Disordered" evidence="1">
    <location>
        <begin position="115"/>
        <end position="143"/>
    </location>
</feature>
<dbReference type="STRING" id="71717.A0A4Y7TG83"/>
<dbReference type="Proteomes" id="UP000298030">
    <property type="component" value="Unassembled WGS sequence"/>
</dbReference>
<feature type="compositionally biased region" description="Low complexity" evidence="1">
    <location>
        <begin position="1"/>
        <end position="17"/>
    </location>
</feature>
<dbReference type="PANTHER" id="PTHR12307">
    <property type="entry name" value="PROTEIN PHOSPHATASE 1 REGULATORY SUBUNIT"/>
    <property type="match status" value="1"/>
</dbReference>
<feature type="region of interest" description="Disordered" evidence="1">
    <location>
        <begin position="1"/>
        <end position="95"/>
    </location>
</feature>
<keyword evidence="4" id="KW-1185">Reference proteome</keyword>
<dbReference type="GO" id="GO:0005979">
    <property type="term" value="P:regulation of glycogen biosynthetic process"/>
    <property type="evidence" value="ECO:0007669"/>
    <property type="project" value="TreeGrafter"/>
</dbReference>
<accession>A0A4Y7TG83</accession>
<feature type="compositionally biased region" description="Polar residues" evidence="1">
    <location>
        <begin position="378"/>
        <end position="397"/>
    </location>
</feature>
<dbReference type="GO" id="GO:2001069">
    <property type="term" value="F:glycogen binding"/>
    <property type="evidence" value="ECO:0007669"/>
    <property type="project" value="TreeGrafter"/>
</dbReference>
<dbReference type="OrthoDB" id="1881at2759"/>
<sequence>MPYTAPQESPSSPQQSPVTYGSSNPSPKGKSRSPASALKPALKLGRSNSVEGPFQDAPPNREARRRSYTTPSLPKPKFLEPGPSSPPLRTPTKTVRFPTDQNALEGVRTFRKHGKPIHISHPASGEETATETEGETSSASGLRYTSSSTLGFFSSLADRARKYPSTNFPKPSLPAIQTSFASVRALIPSISVTHAATQIKILEPIYEIDSTISSPTLQCSSTTPTQISLTGTIIVRNLAYSKHVGVRFTLDDWVTVSNVSARHVASLPSFPLSFFPAKDSPMTPGDAAALLSLVNQIGGWDRFEFTIYVDHASYSLAGRILWLAVRYSIEGGEWWDNNAGQNYKVGFRLCGQPGIVDEPENATMGEGSSFGRGPSRSADFSSQDHSSKTLSPSSANNLGPHYTRSYPHTSHSLTASKLGPHFSLSLAAYSIPQTLPGRHPQCKGEEINDHPLLRPSSWPIACGV</sequence>
<evidence type="ECO:0000256" key="1">
    <source>
        <dbReference type="SAM" id="MobiDB-lite"/>
    </source>
</evidence>
<dbReference type="GO" id="GO:0000164">
    <property type="term" value="C:protein phosphatase type 1 complex"/>
    <property type="evidence" value="ECO:0007669"/>
    <property type="project" value="TreeGrafter"/>
</dbReference>
<dbReference type="Pfam" id="PF03370">
    <property type="entry name" value="CBM_21"/>
    <property type="match status" value="1"/>
</dbReference>
<gene>
    <name evidence="3" type="ORF">FA13DRAFT_1731734</name>
</gene>
<feature type="domain" description="CBM21" evidence="2">
    <location>
        <begin position="209"/>
        <end position="346"/>
    </location>
</feature>
<dbReference type="AlphaFoldDB" id="A0A4Y7TG83"/>
<dbReference type="InterPro" id="IPR005036">
    <property type="entry name" value="CBM21_dom"/>
</dbReference>
<dbReference type="InterPro" id="IPR050782">
    <property type="entry name" value="PP1_regulatory_subunit_3"/>
</dbReference>
<evidence type="ECO:0000313" key="4">
    <source>
        <dbReference type="Proteomes" id="UP000298030"/>
    </source>
</evidence>
<dbReference type="InterPro" id="IPR038175">
    <property type="entry name" value="CBM21_dom_sf"/>
</dbReference>
<evidence type="ECO:0000259" key="2">
    <source>
        <dbReference type="PROSITE" id="PS51159"/>
    </source>
</evidence>
<feature type="region of interest" description="Disordered" evidence="1">
    <location>
        <begin position="357"/>
        <end position="406"/>
    </location>
</feature>
<name>A0A4Y7TG83_COPMI</name>
<organism evidence="3 4">
    <name type="scientific">Coprinellus micaceus</name>
    <name type="common">Glistening ink-cap mushroom</name>
    <name type="synonym">Coprinus micaceus</name>
    <dbReference type="NCBI Taxonomy" id="71717"/>
    <lineage>
        <taxon>Eukaryota</taxon>
        <taxon>Fungi</taxon>
        <taxon>Dikarya</taxon>
        <taxon>Basidiomycota</taxon>
        <taxon>Agaricomycotina</taxon>
        <taxon>Agaricomycetes</taxon>
        <taxon>Agaricomycetidae</taxon>
        <taxon>Agaricales</taxon>
        <taxon>Agaricineae</taxon>
        <taxon>Psathyrellaceae</taxon>
        <taxon>Coprinellus</taxon>
    </lineage>
</organism>
<dbReference type="EMBL" id="QPFP01000015">
    <property type="protein sequence ID" value="TEB32519.1"/>
    <property type="molecule type" value="Genomic_DNA"/>
</dbReference>
<evidence type="ECO:0000313" key="3">
    <source>
        <dbReference type="EMBL" id="TEB32519.1"/>
    </source>
</evidence>
<proteinExistence type="predicted"/>
<comment type="caution">
    <text evidence="3">The sequence shown here is derived from an EMBL/GenBank/DDBJ whole genome shotgun (WGS) entry which is preliminary data.</text>
</comment>
<reference evidence="3 4" key="1">
    <citation type="journal article" date="2019" name="Nat. Ecol. Evol.">
        <title>Megaphylogeny resolves global patterns of mushroom evolution.</title>
        <authorList>
            <person name="Varga T."/>
            <person name="Krizsan K."/>
            <person name="Foldi C."/>
            <person name="Dima B."/>
            <person name="Sanchez-Garcia M."/>
            <person name="Sanchez-Ramirez S."/>
            <person name="Szollosi G.J."/>
            <person name="Szarkandi J.G."/>
            <person name="Papp V."/>
            <person name="Albert L."/>
            <person name="Andreopoulos W."/>
            <person name="Angelini C."/>
            <person name="Antonin V."/>
            <person name="Barry K.W."/>
            <person name="Bougher N.L."/>
            <person name="Buchanan P."/>
            <person name="Buyck B."/>
            <person name="Bense V."/>
            <person name="Catcheside P."/>
            <person name="Chovatia M."/>
            <person name="Cooper J."/>
            <person name="Damon W."/>
            <person name="Desjardin D."/>
            <person name="Finy P."/>
            <person name="Geml J."/>
            <person name="Haridas S."/>
            <person name="Hughes K."/>
            <person name="Justo A."/>
            <person name="Karasinski D."/>
            <person name="Kautmanova I."/>
            <person name="Kiss B."/>
            <person name="Kocsube S."/>
            <person name="Kotiranta H."/>
            <person name="LaButti K.M."/>
            <person name="Lechner B.E."/>
            <person name="Liimatainen K."/>
            <person name="Lipzen A."/>
            <person name="Lukacs Z."/>
            <person name="Mihaltcheva S."/>
            <person name="Morgado L.N."/>
            <person name="Niskanen T."/>
            <person name="Noordeloos M.E."/>
            <person name="Ohm R.A."/>
            <person name="Ortiz-Santana B."/>
            <person name="Ovrebo C."/>
            <person name="Racz N."/>
            <person name="Riley R."/>
            <person name="Savchenko A."/>
            <person name="Shiryaev A."/>
            <person name="Soop K."/>
            <person name="Spirin V."/>
            <person name="Szebenyi C."/>
            <person name="Tomsovsky M."/>
            <person name="Tulloss R.E."/>
            <person name="Uehling J."/>
            <person name="Grigoriev I.V."/>
            <person name="Vagvolgyi C."/>
            <person name="Papp T."/>
            <person name="Martin F.M."/>
            <person name="Miettinen O."/>
            <person name="Hibbett D.S."/>
            <person name="Nagy L.G."/>
        </authorList>
    </citation>
    <scope>NUCLEOTIDE SEQUENCE [LARGE SCALE GENOMIC DNA]</scope>
    <source>
        <strain evidence="3 4">FP101781</strain>
    </source>
</reference>
<dbReference type="PANTHER" id="PTHR12307:SF36">
    <property type="entry name" value="GLYCOGEN-BINDING SUBUNIT 76A"/>
    <property type="match status" value="1"/>
</dbReference>
<dbReference type="PROSITE" id="PS51159">
    <property type="entry name" value="CBM21"/>
    <property type="match status" value="1"/>
</dbReference>
<dbReference type="GO" id="GO:0008157">
    <property type="term" value="F:protein phosphatase 1 binding"/>
    <property type="evidence" value="ECO:0007669"/>
    <property type="project" value="TreeGrafter"/>
</dbReference>
<protein>
    <recommendedName>
        <fullName evidence="2">CBM21 domain-containing protein</fullName>
    </recommendedName>
</protein>
<dbReference type="Gene3D" id="2.60.40.2440">
    <property type="entry name" value="Carbohydrate binding type-21 domain"/>
    <property type="match status" value="1"/>
</dbReference>